<comment type="subcellular location">
    <subcellularLocation>
        <location evidence="1">Cytoplasm</location>
    </subcellularLocation>
</comment>
<dbReference type="RefSeq" id="WP_172202018.1">
    <property type="nucleotide sequence ID" value="NZ_CP071060.1"/>
</dbReference>
<dbReference type="PANTHER" id="PTHR38693">
    <property type="entry name" value="UBIQUINONE BIOSYNTHESIS PROTEIN UBIJ"/>
    <property type="match status" value="1"/>
</dbReference>
<protein>
    <recommendedName>
        <fullName evidence="1">Ubiquinone biosynthesis accessory factor UbiJ</fullName>
    </recommendedName>
</protein>
<sequence length="200" mass="21852">MSEVARPTLPSNAFARLLGHLLARNAWARERLLPFAGRRAHLALGAVAVDFVIGDNGQIAACAEADDADVRLALPAGALAELPDGPDALFRQARISGDAHFAETLGFVLRNLEWDAEEDLSRIVGDPLAHRLHQGAREFAGWGRQAARNLVDNLREYAIEEARLTPPRPELEAFGRDVAALRDDLARLGKRIERIERGSA</sequence>
<dbReference type="EMBL" id="CP071060">
    <property type="protein sequence ID" value="QSI77123.1"/>
    <property type="molecule type" value="Genomic_DNA"/>
</dbReference>
<reference evidence="3 4" key="1">
    <citation type="submission" date="2021-02" db="EMBL/GenBank/DDBJ databases">
        <title>Niveibacterium changnyeongensis HC41.</title>
        <authorList>
            <person name="Kang M."/>
        </authorList>
    </citation>
    <scope>NUCLEOTIDE SEQUENCE [LARGE SCALE GENOMIC DNA]</scope>
    <source>
        <strain evidence="3 4">HC41</strain>
    </source>
</reference>
<comment type="pathway">
    <text evidence="1">Cofactor biosynthesis; ubiquinone biosynthesis.</text>
</comment>
<proteinExistence type="inferred from homology"/>
<keyword evidence="1" id="KW-0831">Ubiquinone biosynthesis</keyword>
<accession>A0ABX7M5U4</accession>
<evidence type="ECO:0000256" key="1">
    <source>
        <dbReference type="HAMAP-Rule" id="MF_02215"/>
    </source>
</evidence>
<dbReference type="Proteomes" id="UP000663570">
    <property type="component" value="Chromosome"/>
</dbReference>
<comment type="function">
    <text evidence="1">Required for ubiquinone (coenzyme Q) biosynthesis. Binds hydrophobic ubiquinone biosynthetic intermediates via its SCP2 domain and is essential for the stability of the Ubi complex. May constitute a docking platform where Ubi enzymes assemble and access their SCP2-bound polyprenyl substrates.</text>
</comment>
<comment type="similarity">
    <text evidence="1">Belongs to the UbiJ family.</text>
</comment>
<dbReference type="PANTHER" id="PTHR38693:SF1">
    <property type="entry name" value="UBIQUINONE BIOSYNTHESIS ACCESSORY FACTOR UBIJ"/>
    <property type="match status" value="1"/>
</dbReference>
<organism evidence="3 4">
    <name type="scientific">Niveibacterium microcysteis</name>
    <dbReference type="NCBI Taxonomy" id="2811415"/>
    <lineage>
        <taxon>Bacteria</taxon>
        <taxon>Pseudomonadati</taxon>
        <taxon>Pseudomonadota</taxon>
        <taxon>Betaproteobacteria</taxon>
        <taxon>Rhodocyclales</taxon>
        <taxon>Rhodocyclaceae</taxon>
        <taxon>Niveibacterium</taxon>
    </lineage>
</organism>
<gene>
    <name evidence="1" type="primary">ubiJ</name>
    <name evidence="3" type="ORF">JY500_00280</name>
</gene>
<dbReference type="Pfam" id="PF02036">
    <property type="entry name" value="SCP2"/>
    <property type="match status" value="1"/>
</dbReference>
<keyword evidence="4" id="KW-1185">Reference proteome</keyword>
<evidence type="ECO:0000313" key="4">
    <source>
        <dbReference type="Proteomes" id="UP000663570"/>
    </source>
</evidence>
<dbReference type="InterPro" id="IPR003033">
    <property type="entry name" value="SCP2_sterol-bd_dom"/>
</dbReference>
<evidence type="ECO:0000259" key="2">
    <source>
        <dbReference type="Pfam" id="PF02036"/>
    </source>
</evidence>
<dbReference type="HAMAP" id="MF_02215">
    <property type="entry name" value="UbiJ"/>
    <property type="match status" value="1"/>
</dbReference>
<feature type="domain" description="SCP2" evidence="2">
    <location>
        <begin position="19"/>
        <end position="108"/>
    </location>
</feature>
<name>A0ABX7M5U4_9RHOO</name>
<keyword evidence="1" id="KW-0963">Cytoplasm</keyword>
<dbReference type="InterPro" id="IPR038989">
    <property type="entry name" value="UbiJ"/>
</dbReference>
<evidence type="ECO:0000313" key="3">
    <source>
        <dbReference type="EMBL" id="QSI77123.1"/>
    </source>
</evidence>